<dbReference type="AlphaFoldDB" id="A0A9X1QDG8"/>
<dbReference type="RefSeq" id="WP_235178101.1">
    <property type="nucleotide sequence ID" value="NZ_JAKFFV010000007.1"/>
</dbReference>
<reference evidence="2" key="1">
    <citation type="submission" date="2022-01" db="EMBL/GenBank/DDBJ databases">
        <title>Novel species in genus Dyadobacter.</title>
        <authorList>
            <person name="Ma C."/>
        </authorList>
    </citation>
    <scope>NUCLEOTIDE SEQUENCE</scope>
    <source>
        <strain evidence="2">CY357</strain>
    </source>
</reference>
<dbReference type="Proteomes" id="UP001139411">
    <property type="component" value="Unassembled WGS sequence"/>
</dbReference>
<evidence type="ECO:0000313" key="2">
    <source>
        <dbReference type="EMBL" id="MCF2499231.1"/>
    </source>
</evidence>
<feature type="signal peptide" evidence="1">
    <location>
        <begin position="1"/>
        <end position="23"/>
    </location>
</feature>
<evidence type="ECO:0000313" key="3">
    <source>
        <dbReference type="Proteomes" id="UP001139411"/>
    </source>
</evidence>
<keyword evidence="1" id="KW-0732">Signal</keyword>
<feature type="chain" id="PRO_5040796058" evidence="1">
    <location>
        <begin position="24"/>
        <end position="60"/>
    </location>
</feature>
<organism evidence="2 3">
    <name type="scientific">Dyadobacter chenhuakuii</name>
    <dbReference type="NCBI Taxonomy" id="2909339"/>
    <lineage>
        <taxon>Bacteria</taxon>
        <taxon>Pseudomonadati</taxon>
        <taxon>Bacteroidota</taxon>
        <taxon>Cytophagia</taxon>
        <taxon>Cytophagales</taxon>
        <taxon>Spirosomataceae</taxon>
        <taxon>Dyadobacter</taxon>
    </lineage>
</organism>
<name>A0A9X1QDG8_9BACT</name>
<accession>A0A9X1QDG8</accession>
<protein>
    <submittedName>
        <fullName evidence="2">Uncharacterized protein</fullName>
    </submittedName>
</protein>
<evidence type="ECO:0000256" key="1">
    <source>
        <dbReference type="SAM" id="SignalP"/>
    </source>
</evidence>
<dbReference type="EMBL" id="JAKFFV010000007">
    <property type="protein sequence ID" value="MCF2499231.1"/>
    <property type="molecule type" value="Genomic_DNA"/>
</dbReference>
<comment type="caution">
    <text evidence="2">The sequence shown here is derived from an EMBL/GenBank/DDBJ whole genome shotgun (WGS) entry which is preliminary data.</text>
</comment>
<gene>
    <name evidence="2" type="ORF">L0661_12985</name>
</gene>
<sequence>MRPLLYLITTALLSVAHSSTIFAQSDKLRPSFRPGLIRCFRNGTSRAVPGRQWAWSIRGN</sequence>
<proteinExistence type="predicted"/>